<evidence type="ECO:0000256" key="2">
    <source>
        <dbReference type="ARBA" id="ARBA00022840"/>
    </source>
</evidence>
<gene>
    <name evidence="7" type="primary">rapZ</name>
    <name evidence="7" type="ORF">GCM10009844_33150</name>
</gene>
<evidence type="ECO:0000256" key="4">
    <source>
        <dbReference type="HAMAP-Rule" id="MF_00636"/>
    </source>
</evidence>
<sequence length="291" mass="31943">MTAADTHRGELVVVTGMTGAGRSTAAKELEDLGFYVVDNMPPSLLRDVVRLVDESKGTEQPIAVVVDVRSGSFFQSLQANLAQGATGRRTTLVFLEATDEVLVRRQEAARRPHPLQAGGRLLDGLQRERRVLGDLRSEADLVIDTTSLNVHQLTDRIAEAFGTPDSTRLTVTVTSFGFKYGIPVDADFVADMRFLPNPFWVPELRAGTGRDPEVSDYVMSRPGAKEFLDGYLPVLVGVAEGYLREGKRFMTIAVGCTGGKHRSVAMTEEIARRMRDHGYVARAAHRDLGRE</sequence>
<feature type="domain" description="RapZ-like N-terminal" evidence="5">
    <location>
        <begin position="10"/>
        <end position="163"/>
    </location>
</feature>
<evidence type="ECO:0000256" key="3">
    <source>
        <dbReference type="ARBA" id="ARBA00023134"/>
    </source>
</evidence>
<dbReference type="EMBL" id="BAAAQR010000011">
    <property type="protein sequence ID" value="GAA2151239.1"/>
    <property type="molecule type" value="Genomic_DNA"/>
</dbReference>
<reference evidence="7 8" key="1">
    <citation type="journal article" date="2019" name="Int. J. Syst. Evol. Microbiol.">
        <title>The Global Catalogue of Microorganisms (GCM) 10K type strain sequencing project: providing services to taxonomists for standard genome sequencing and annotation.</title>
        <authorList>
            <consortium name="The Broad Institute Genomics Platform"/>
            <consortium name="The Broad Institute Genome Sequencing Center for Infectious Disease"/>
            <person name="Wu L."/>
            <person name="Ma J."/>
        </authorList>
    </citation>
    <scope>NUCLEOTIDE SEQUENCE [LARGE SCALE GENOMIC DNA]</scope>
    <source>
        <strain evidence="7 8">JCM 16022</strain>
    </source>
</reference>
<keyword evidence="8" id="KW-1185">Reference proteome</keyword>
<protein>
    <submittedName>
        <fullName evidence="7">RNase adapter RapZ</fullName>
    </submittedName>
</protein>
<organism evidence="7 8">
    <name type="scientific">Nocardioides koreensis</name>
    <dbReference type="NCBI Taxonomy" id="433651"/>
    <lineage>
        <taxon>Bacteria</taxon>
        <taxon>Bacillati</taxon>
        <taxon>Actinomycetota</taxon>
        <taxon>Actinomycetes</taxon>
        <taxon>Propionibacteriales</taxon>
        <taxon>Nocardioidaceae</taxon>
        <taxon>Nocardioides</taxon>
    </lineage>
</organism>
<feature type="binding site" evidence="4">
    <location>
        <begin position="16"/>
        <end position="23"/>
    </location>
    <ligand>
        <name>ATP</name>
        <dbReference type="ChEBI" id="CHEBI:30616"/>
    </ligand>
</feature>
<dbReference type="SUPFAM" id="SSF52540">
    <property type="entry name" value="P-loop containing nucleoside triphosphate hydrolases"/>
    <property type="match status" value="1"/>
</dbReference>
<dbReference type="NCBIfam" id="NF003828">
    <property type="entry name" value="PRK05416.1"/>
    <property type="match status" value="1"/>
</dbReference>
<accession>A0ABN3A054</accession>
<proteinExistence type="inferred from homology"/>
<feature type="binding site" evidence="4">
    <location>
        <begin position="67"/>
        <end position="70"/>
    </location>
    <ligand>
        <name>GTP</name>
        <dbReference type="ChEBI" id="CHEBI:37565"/>
    </ligand>
</feature>
<dbReference type="HAMAP" id="MF_00636">
    <property type="entry name" value="RapZ_like"/>
    <property type="match status" value="1"/>
</dbReference>
<keyword evidence="2 4" id="KW-0067">ATP-binding</keyword>
<evidence type="ECO:0000313" key="8">
    <source>
        <dbReference type="Proteomes" id="UP001501771"/>
    </source>
</evidence>
<dbReference type="InterPro" id="IPR005337">
    <property type="entry name" value="RapZ-like"/>
</dbReference>
<dbReference type="InterPro" id="IPR053930">
    <property type="entry name" value="RapZ-like_N"/>
</dbReference>
<evidence type="ECO:0000256" key="1">
    <source>
        <dbReference type="ARBA" id="ARBA00022741"/>
    </source>
</evidence>
<dbReference type="Proteomes" id="UP001501771">
    <property type="component" value="Unassembled WGS sequence"/>
</dbReference>
<dbReference type="Pfam" id="PF22740">
    <property type="entry name" value="PapZ_C"/>
    <property type="match status" value="1"/>
</dbReference>
<feature type="domain" description="RapZ C-terminal" evidence="6">
    <location>
        <begin position="169"/>
        <end position="288"/>
    </location>
</feature>
<dbReference type="PANTHER" id="PTHR30448:SF0">
    <property type="entry name" value="RNASE ADAPTER PROTEIN RAPZ"/>
    <property type="match status" value="1"/>
</dbReference>
<dbReference type="Pfam" id="PF03668">
    <property type="entry name" value="RapZ-like_N"/>
    <property type="match status" value="1"/>
</dbReference>
<comment type="caution">
    <text evidence="7">The sequence shown here is derived from an EMBL/GenBank/DDBJ whole genome shotgun (WGS) entry which is preliminary data.</text>
</comment>
<name>A0ABN3A054_9ACTN</name>
<dbReference type="PANTHER" id="PTHR30448">
    <property type="entry name" value="RNASE ADAPTER PROTEIN RAPZ"/>
    <property type="match status" value="1"/>
</dbReference>
<evidence type="ECO:0000259" key="6">
    <source>
        <dbReference type="Pfam" id="PF22740"/>
    </source>
</evidence>
<dbReference type="InterPro" id="IPR053931">
    <property type="entry name" value="RapZ_C"/>
</dbReference>
<evidence type="ECO:0000313" key="7">
    <source>
        <dbReference type="EMBL" id="GAA2151239.1"/>
    </source>
</evidence>
<keyword evidence="1 4" id="KW-0547">Nucleotide-binding</keyword>
<dbReference type="InterPro" id="IPR027417">
    <property type="entry name" value="P-loop_NTPase"/>
</dbReference>
<dbReference type="PIRSF" id="PIRSF005052">
    <property type="entry name" value="P-loopkin"/>
    <property type="match status" value="1"/>
</dbReference>
<keyword evidence="3 4" id="KW-0342">GTP-binding</keyword>
<dbReference type="Gene3D" id="3.40.50.300">
    <property type="entry name" value="P-loop containing nucleotide triphosphate hydrolases"/>
    <property type="match status" value="1"/>
</dbReference>
<evidence type="ECO:0000259" key="5">
    <source>
        <dbReference type="Pfam" id="PF03668"/>
    </source>
</evidence>